<reference evidence="1 2" key="1">
    <citation type="submission" date="2018-05" db="EMBL/GenBank/DDBJ databases">
        <title>Whole genome sequencing of Paracoccus thiocyanatus SST.</title>
        <authorList>
            <person name="Ghosh W."/>
            <person name="Rameez M.J."/>
            <person name="Roy C."/>
        </authorList>
    </citation>
    <scope>NUCLEOTIDE SEQUENCE [LARGE SCALE GENOMIC DNA]</scope>
    <source>
        <strain evidence="1 2">SST</strain>
    </source>
</reference>
<evidence type="ECO:0000313" key="2">
    <source>
        <dbReference type="Proteomes" id="UP000256679"/>
    </source>
</evidence>
<evidence type="ECO:0000313" key="1">
    <source>
        <dbReference type="EMBL" id="RDW11821.1"/>
    </source>
</evidence>
<comment type="caution">
    <text evidence="1">The sequence shown here is derived from an EMBL/GenBank/DDBJ whole genome shotgun (WGS) entry which is preliminary data.</text>
</comment>
<dbReference type="Proteomes" id="UP000256679">
    <property type="component" value="Unassembled WGS sequence"/>
</dbReference>
<organism evidence="1 2">
    <name type="scientific">Paracoccus thiocyanatus</name>
    <dbReference type="NCBI Taxonomy" id="34006"/>
    <lineage>
        <taxon>Bacteria</taxon>
        <taxon>Pseudomonadati</taxon>
        <taxon>Pseudomonadota</taxon>
        <taxon>Alphaproteobacteria</taxon>
        <taxon>Rhodobacterales</taxon>
        <taxon>Paracoccaceae</taxon>
        <taxon>Paracoccus</taxon>
    </lineage>
</organism>
<gene>
    <name evidence="1" type="ORF">DIE28_17235</name>
</gene>
<name>A0A3D8P996_9RHOB</name>
<keyword evidence="2" id="KW-1185">Reference proteome</keyword>
<dbReference type="SUPFAM" id="SSF53790">
    <property type="entry name" value="Tetrapyrrole methylase"/>
    <property type="match status" value="1"/>
</dbReference>
<dbReference type="GO" id="GO:0008168">
    <property type="term" value="F:methyltransferase activity"/>
    <property type="evidence" value="ECO:0007669"/>
    <property type="project" value="InterPro"/>
</dbReference>
<dbReference type="InterPro" id="IPR035996">
    <property type="entry name" value="4pyrrol_Methylase_sf"/>
</dbReference>
<dbReference type="AlphaFoldDB" id="A0A3D8P996"/>
<accession>A0A3D8P996</accession>
<proteinExistence type="predicted"/>
<dbReference type="EMBL" id="QFCQ01000179">
    <property type="protein sequence ID" value="RDW11821.1"/>
    <property type="molecule type" value="Genomic_DNA"/>
</dbReference>
<feature type="non-terminal residue" evidence="1">
    <location>
        <position position="50"/>
    </location>
</feature>
<protein>
    <submittedName>
        <fullName evidence="1">Cobalamin biosynthesis bifunctional protein CbiET</fullName>
    </submittedName>
</protein>
<sequence>MPEPWLSIIGLGEDGPAGLPPASRDALDRAEIVLGGPRHLALAGIARPRG</sequence>